<reference evidence="16 17" key="1">
    <citation type="submission" date="2018-07" db="EMBL/GenBank/DDBJ databases">
        <title>Genomic Encyclopedia of Type Strains, Phase IV (KMG-IV): sequencing the most valuable type-strain genomes for metagenomic binning, comparative biology and taxonomic classification.</title>
        <authorList>
            <person name="Goeker M."/>
        </authorList>
    </citation>
    <scope>NUCLEOTIDE SEQUENCE [LARGE SCALE GENOMIC DNA]</scope>
    <source>
        <strain evidence="16 17">DSM 26725</strain>
    </source>
</reference>
<evidence type="ECO:0000256" key="11">
    <source>
        <dbReference type="ARBA" id="ARBA00025614"/>
    </source>
</evidence>
<dbReference type="Proteomes" id="UP000256310">
    <property type="component" value="Unassembled WGS sequence"/>
</dbReference>
<keyword evidence="3 13" id="KW-0138">CF(0)</keyword>
<evidence type="ECO:0000313" key="17">
    <source>
        <dbReference type="Proteomes" id="UP000256310"/>
    </source>
</evidence>
<keyword evidence="5 13" id="KW-0375">Hydrogen ion transport</keyword>
<keyword evidence="4 13" id="KW-0812">Transmembrane</keyword>
<dbReference type="EMBL" id="QRDP01000004">
    <property type="protein sequence ID" value="RED15945.1"/>
    <property type="molecule type" value="Genomic_DNA"/>
</dbReference>
<gene>
    <name evidence="13" type="primary">atpF</name>
    <name evidence="16" type="ORF">DFR46_0954</name>
</gene>
<comment type="subunit">
    <text evidence="13">F-type ATPases have 2 components, F(1) - the catalytic core - and F(0) - the membrane proton channel. F(1) has five subunits: alpha(3), beta(3), gamma(1), delta(1), epsilon(1). F(0) has three main subunits: a(1), b(2) and c(10-14). The alpha and beta chains form an alternating ring which encloses part of the gamma chain. F(1) is attached to F(0) by a central stalk formed by the gamma and epsilon chains, while a peripheral stalk is formed by the delta and b chains.</text>
</comment>
<keyword evidence="13" id="KW-1003">Cell membrane</keyword>
<protein>
    <recommendedName>
        <fullName evidence="13">ATP synthase subunit b</fullName>
    </recommendedName>
    <alternativeName>
        <fullName evidence="13">ATP synthase F(0) sector subunit b</fullName>
    </alternativeName>
    <alternativeName>
        <fullName evidence="13">ATPase subunit I</fullName>
    </alternativeName>
    <alternativeName>
        <fullName evidence="13">F-type ATPase subunit b</fullName>
        <shortName evidence="13">F-ATPase subunit b</shortName>
    </alternativeName>
</protein>
<dbReference type="Pfam" id="PF00430">
    <property type="entry name" value="ATP-synt_B"/>
    <property type="match status" value="1"/>
</dbReference>
<dbReference type="GO" id="GO:0045259">
    <property type="term" value="C:proton-transporting ATP synthase complex"/>
    <property type="evidence" value="ECO:0007669"/>
    <property type="project" value="UniProtKB-KW"/>
</dbReference>
<evidence type="ECO:0000256" key="3">
    <source>
        <dbReference type="ARBA" id="ARBA00022547"/>
    </source>
</evidence>
<evidence type="ECO:0000256" key="5">
    <source>
        <dbReference type="ARBA" id="ARBA00022781"/>
    </source>
</evidence>
<keyword evidence="6 13" id="KW-1133">Transmembrane helix</keyword>
<dbReference type="CDD" id="cd06503">
    <property type="entry name" value="ATP-synt_Fo_b"/>
    <property type="match status" value="1"/>
</dbReference>
<feature type="coiled-coil region" evidence="15">
    <location>
        <begin position="76"/>
        <end position="110"/>
    </location>
</feature>
<keyword evidence="7 13" id="KW-0406">Ion transport</keyword>
<keyword evidence="2 13" id="KW-0813">Transport</keyword>
<comment type="function">
    <text evidence="11">Component of the F(0) channel, it forms part of the peripheral stalk, linking F(1) to F(0). The b'-subunit is a diverged and duplicated form of b found in plants and photosynthetic bacteria.</text>
</comment>
<comment type="caution">
    <text evidence="16">The sequence shown here is derived from an EMBL/GenBank/DDBJ whole genome shotgun (WGS) entry which is preliminary data.</text>
</comment>
<comment type="similarity">
    <text evidence="1 13 14">Belongs to the ATPase B chain family.</text>
</comment>
<dbReference type="InterPro" id="IPR050059">
    <property type="entry name" value="ATP_synthase_B_chain"/>
</dbReference>
<evidence type="ECO:0000256" key="7">
    <source>
        <dbReference type="ARBA" id="ARBA00023065"/>
    </source>
</evidence>
<evidence type="ECO:0000256" key="1">
    <source>
        <dbReference type="ARBA" id="ARBA00005513"/>
    </source>
</evidence>
<evidence type="ECO:0000256" key="10">
    <source>
        <dbReference type="ARBA" id="ARBA00025198"/>
    </source>
</evidence>
<evidence type="ECO:0000256" key="8">
    <source>
        <dbReference type="ARBA" id="ARBA00023136"/>
    </source>
</evidence>
<evidence type="ECO:0000256" key="6">
    <source>
        <dbReference type="ARBA" id="ARBA00022989"/>
    </source>
</evidence>
<evidence type="ECO:0000256" key="14">
    <source>
        <dbReference type="RuleBase" id="RU003848"/>
    </source>
</evidence>
<evidence type="ECO:0000256" key="9">
    <source>
        <dbReference type="ARBA" id="ARBA00023310"/>
    </source>
</evidence>
<dbReference type="OrthoDB" id="7391503at2"/>
<proteinExistence type="inferred from homology"/>
<organism evidence="16 17">
    <name type="scientific">Parasphingopyxis lamellibrachiae</name>
    <dbReference type="NCBI Taxonomy" id="680125"/>
    <lineage>
        <taxon>Bacteria</taxon>
        <taxon>Pseudomonadati</taxon>
        <taxon>Pseudomonadota</taxon>
        <taxon>Alphaproteobacteria</taxon>
        <taxon>Sphingomonadales</taxon>
        <taxon>Sphingomonadaceae</taxon>
        <taxon>Parasphingopyxis</taxon>
    </lineage>
</organism>
<keyword evidence="8 13" id="KW-0472">Membrane</keyword>
<dbReference type="GO" id="GO:0046933">
    <property type="term" value="F:proton-transporting ATP synthase activity, rotational mechanism"/>
    <property type="evidence" value="ECO:0007669"/>
    <property type="project" value="UniProtKB-UniRule"/>
</dbReference>
<sequence>MAEGNPELEQELSNEVHDDLGLPVTEAHTEEAAHAEPTALFLDANGWVAMAMIFVIAVMLWKKVPSIIGAAMDKRIAAIRAEIDEASKLRSEAEAIKAEYEAKTANADKEAAAMLDRAREEADSIVAQAHTDADALIERRSRLAEDKIAAAERSAIAEVRAKAASAATAAAAALIQQKHDADADKALIDSTISGMDVRLN</sequence>
<name>A0A3D9FDP2_9SPHN</name>
<keyword evidence="15" id="KW-0175">Coiled coil</keyword>
<evidence type="ECO:0000256" key="4">
    <source>
        <dbReference type="ARBA" id="ARBA00022692"/>
    </source>
</evidence>
<dbReference type="AlphaFoldDB" id="A0A3D9FDP2"/>
<dbReference type="PANTHER" id="PTHR33445:SF1">
    <property type="entry name" value="ATP SYNTHASE SUBUNIT B"/>
    <property type="match status" value="1"/>
</dbReference>
<comment type="subcellular location">
    <subcellularLocation>
        <location evidence="13">Cell membrane</location>
        <topology evidence="13">Single-pass membrane protein</topology>
    </subcellularLocation>
    <subcellularLocation>
        <location evidence="12">Endomembrane system</location>
        <topology evidence="12">Single-pass membrane protein</topology>
    </subcellularLocation>
</comment>
<dbReference type="RefSeq" id="WP_116235405.1">
    <property type="nucleotide sequence ID" value="NZ_QRDP01000004.1"/>
</dbReference>
<dbReference type="InterPro" id="IPR002146">
    <property type="entry name" value="ATP_synth_b/b'su_bac/chlpt"/>
</dbReference>
<keyword evidence="9 13" id="KW-0066">ATP synthesis</keyword>
<evidence type="ECO:0000256" key="12">
    <source>
        <dbReference type="ARBA" id="ARBA00037847"/>
    </source>
</evidence>
<dbReference type="HAMAP" id="MF_01398">
    <property type="entry name" value="ATP_synth_b_bprime"/>
    <property type="match status" value="1"/>
</dbReference>
<dbReference type="PANTHER" id="PTHR33445">
    <property type="entry name" value="ATP SYNTHASE SUBUNIT B', CHLOROPLASTIC"/>
    <property type="match status" value="1"/>
</dbReference>
<evidence type="ECO:0000256" key="13">
    <source>
        <dbReference type="HAMAP-Rule" id="MF_01398"/>
    </source>
</evidence>
<accession>A0A3D9FDP2</accession>
<evidence type="ECO:0000256" key="2">
    <source>
        <dbReference type="ARBA" id="ARBA00022448"/>
    </source>
</evidence>
<dbReference type="GO" id="GO:0046961">
    <property type="term" value="F:proton-transporting ATPase activity, rotational mechanism"/>
    <property type="evidence" value="ECO:0007669"/>
    <property type="project" value="TreeGrafter"/>
</dbReference>
<evidence type="ECO:0000256" key="15">
    <source>
        <dbReference type="SAM" id="Coils"/>
    </source>
</evidence>
<feature type="transmembrane region" description="Helical" evidence="13">
    <location>
        <begin position="44"/>
        <end position="61"/>
    </location>
</feature>
<dbReference type="GO" id="GO:0005886">
    <property type="term" value="C:plasma membrane"/>
    <property type="evidence" value="ECO:0007669"/>
    <property type="project" value="UniProtKB-SubCell"/>
</dbReference>
<dbReference type="GO" id="GO:0012505">
    <property type="term" value="C:endomembrane system"/>
    <property type="evidence" value="ECO:0007669"/>
    <property type="project" value="UniProtKB-SubCell"/>
</dbReference>
<evidence type="ECO:0000313" key="16">
    <source>
        <dbReference type="EMBL" id="RED15945.1"/>
    </source>
</evidence>
<comment type="function">
    <text evidence="10 13">F(1)F(0) ATP synthase produces ATP from ADP in the presence of a proton or sodium gradient. F-type ATPases consist of two structural domains, F(1) containing the extramembraneous catalytic core and F(0) containing the membrane proton channel, linked together by a central stalk and a peripheral stalk. During catalysis, ATP synthesis in the catalytic domain of F(1) is coupled via a rotary mechanism of the central stalk subunits to proton translocation.</text>
</comment>
<keyword evidence="17" id="KW-1185">Reference proteome</keyword>